<gene>
    <name evidence="1" type="ORF">LEP1GSC058_1350</name>
</gene>
<name>S3V454_9LEPT</name>
<evidence type="ECO:0000313" key="1">
    <source>
        <dbReference type="EMBL" id="EPG76213.1"/>
    </source>
</evidence>
<keyword evidence="2" id="KW-1185">Reference proteome</keyword>
<dbReference type="STRING" id="1193011.LEP1GSC058_1350"/>
<reference evidence="1" key="1">
    <citation type="submission" date="2013-04" db="EMBL/GenBank/DDBJ databases">
        <authorList>
            <person name="Harkins D.M."/>
            <person name="Durkin A.S."/>
            <person name="Selengut J.D."/>
            <person name="Sanka R."/>
            <person name="DePew J."/>
            <person name="Purushe J."/>
            <person name="Ahmed A."/>
            <person name="van der Linden H."/>
            <person name="Goris M.G.A."/>
            <person name="Hartskeerl R.A."/>
            <person name="Vinetz J.M."/>
            <person name="Sutton G.G."/>
            <person name="Nelson W.C."/>
            <person name="Fouts D.E."/>
        </authorList>
    </citation>
    <scope>NUCLEOTIDE SEQUENCE [LARGE SCALE GENOMIC DNA]</scope>
    <source>
        <strain evidence="1">BUT 6</strain>
    </source>
</reference>
<sequence>MAEACQWLENYRKFWEGSFERLDTLLEELNSYRTEKEIE</sequence>
<comment type="caution">
    <text evidence="1">The sequence shown here is derived from an EMBL/GenBank/DDBJ whole genome shotgun (WGS) entry which is preliminary data.</text>
</comment>
<evidence type="ECO:0000313" key="2">
    <source>
        <dbReference type="Proteomes" id="UP000014540"/>
    </source>
</evidence>
<dbReference type="Proteomes" id="UP000014540">
    <property type="component" value="Unassembled WGS sequence"/>
</dbReference>
<proteinExistence type="predicted"/>
<organism evidence="1 2">
    <name type="scientific">Leptospira fainei serovar Hurstbridge str. BUT 6</name>
    <dbReference type="NCBI Taxonomy" id="1193011"/>
    <lineage>
        <taxon>Bacteria</taxon>
        <taxon>Pseudomonadati</taxon>
        <taxon>Spirochaetota</taxon>
        <taxon>Spirochaetia</taxon>
        <taxon>Leptospirales</taxon>
        <taxon>Leptospiraceae</taxon>
        <taxon>Leptospira</taxon>
    </lineage>
</organism>
<accession>S3V454</accession>
<dbReference type="EMBL" id="AKWZ02000001">
    <property type="protein sequence ID" value="EPG76213.1"/>
    <property type="molecule type" value="Genomic_DNA"/>
</dbReference>
<protein>
    <submittedName>
        <fullName evidence="1">Toxin-antitoxin system, antitoxin component, ArsR family</fullName>
    </submittedName>
</protein>
<dbReference type="AlphaFoldDB" id="S3V454"/>